<proteinExistence type="predicted"/>
<keyword evidence="3" id="KW-1185">Reference proteome</keyword>
<name>A0ABD1GXF2_SALDI</name>
<dbReference type="AlphaFoldDB" id="A0ABD1GXF2"/>
<gene>
    <name evidence="2" type="ORF">AAHA92_17014</name>
</gene>
<reference evidence="2 3" key="1">
    <citation type="submission" date="2024-06" db="EMBL/GenBank/DDBJ databases">
        <title>A chromosome level genome sequence of Diviner's sage (Salvia divinorum).</title>
        <authorList>
            <person name="Ford S.A."/>
            <person name="Ro D.-K."/>
            <person name="Ness R.W."/>
            <person name="Phillips M.A."/>
        </authorList>
    </citation>
    <scope>NUCLEOTIDE SEQUENCE [LARGE SCALE GENOMIC DNA]</scope>
    <source>
        <strain evidence="2">SAF-2024a</strain>
        <tissue evidence="2">Leaf</tissue>
    </source>
</reference>
<evidence type="ECO:0000313" key="2">
    <source>
        <dbReference type="EMBL" id="KAL1548830.1"/>
    </source>
</evidence>
<evidence type="ECO:0000256" key="1">
    <source>
        <dbReference type="SAM" id="MobiDB-lite"/>
    </source>
</evidence>
<evidence type="ECO:0000313" key="3">
    <source>
        <dbReference type="Proteomes" id="UP001567538"/>
    </source>
</evidence>
<feature type="region of interest" description="Disordered" evidence="1">
    <location>
        <begin position="1"/>
        <end position="20"/>
    </location>
</feature>
<dbReference type="EMBL" id="JBEAFC010000007">
    <property type="protein sequence ID" value="KAL1548830.1"/>
    <property type="molecule type" value="Genomic_DNA"/>
</dbReference>
<protein>
    <recommendedName>
        <fullName evidence="4">Ribosomal protein L32</fullName>
    </recommendedName>
</protein>
<accession>A0ABD1GXF2</accession>
<sequence>MSALRVRQIRQQKTKKGKNHRRLGLNVLEKFFKIELSKITPKVKKTKWIYNPSNKSTAKRNFSKTPNISITRQQIKKKKIELRKCSV</sequence>
<comment type="caution">
    <text evidence="2">The sequence shown here is derived from an EMBL/GenBank/DDBJ whole genome shotgun (WGS) entry which is preliminary data.</text>
</comment>
<evidence type="ECO:0008006" key="4">
    <source>
        <dbReference type="Google" id="ProtNLM"/>
    </source>
</evidence>
<dbReference type="Proteomes" id="UP001567538">
    <property type="component" value="Unassembled WGS sequence"/>
</dbReference>
<organism evidence="2 3">
    <name type="scientific">Salvia divinorum</name>
    <name type="common">Maria pastora</name>
    <name type="synonym">Diviner's sage</name>
    <dbReference type="NCBI Taxonomy" id="28513"/>
    <lineage>
        <taxon>Eukaryota</taxon>
        <taxon>Viridiplantae</taxon>
        <taxon>Streptophyta</taxon>
        <taxon>Embryophyta</taxon>
        <taxon>Tracheophyta</taxon>
        <taxon>Spermatophyta</taxon>
        <taxon>Magnoliopsida</taxon>
        <taxon>eudicotyledons</taxon>
        <taxon>Gunneridae</taxon>
        <taxon>Pentapetalae</taxon>
        <taxon>asterids</taxon>
        <taxon>lamiids</taxon>
        <taxon>Lamiales</taxon>
        <taxon>Lamiaceae</taxon>
        <taxon>Nepetoideae</taxon>
        <taxon>Mentheae</taxon>
        <taxon>Salviinae</taxon>
        <taxon>Salvia</taxon>
        <taxon>Salvia subgen. Calosphace</taxon>
    </lineage>
</organism>
<feature type="compositionally biased region" description="Basic residues" evidence="1">
    <location>
        <begin position="7"/>
        <end position="20"/>
    </location>
</feature>